<keyword evidence="2" id="KW-1185">Reference proteome</keyword>
<evidence type="ECO:0000313" key="2">
    <source>
        <dbReference type="Proteomes" id="UP001497392"/>
    </source>
</evidence>
<organism evidence="1 2">
    <name type="scientific">Coccomyxa viridis</name>
    <dbReference type="NCBI Taxonomy" id="1274662"/>
    <lineage>
        <taxon>Eukaryota</taxon>
        <taxon>Viridiplantae</taxon>
        <taxon>Chlorophyta</taxon>
        <taxon>core chlorophytes</taxon>
        <taxon>Trebouxiophyceae</taxon>
        <taxon>Trebouxiophyceae incertae sedis</taxon>
        <taxon>Coccomyxaceae</taxon>
        <taxon>Coccomyxa</taxon>
    </lineage>
</organism>
<dbReference type="EMBL" id="CAXHTA020000002">
    <property type="protein sequence ID" value="CAL5219234.1"/>
    <property type="molecule type" value="Genomic_DNA"/>
</dbReference>
<gene>
    <name evidence="1" type="primary">g1028</name>
    <name evidence="1" type="ORF">VP750_LOCUS893</name>
</gene>
<accession>A0ABP1FH25</accession>
<evidence type="ECO:0000313" key="1">
    <source>
        <dbReference type="EMBL" id="CAL5219234.1"/>
    </source>
</evidence>
<proteinExistence type="predicted"/>
<comment type="caution">
    <text evidence="1">The sequence shown here is derived from an EMBL/GenBank/DDBJ whole genome shotgun (WGS) entry which is preliminary data.</text>
</comment>
<reference evidence="1 2" key="1">
    <citation type="submission" date="2024-06" db="EMBL/GenBank/DDBJ databases">
        <authorList>
            <person name="Kraege A."/>
            <person name="Thomma B."/>
        </authorList>
    </citation>
    <scope>NUCLEOTIDE SEQUENCE [LARGE SCALE GENOMIC DNA]</scope>
</reference>
<name>A0ABP1FH25_9CHLO</name>
<dbReference type="Proteomes" id="UP001497392">
    <property type="component" value="Unassembled WGS sequence"/>
</dbReference>
<protein>
    <submittedName>
        <fullName evidence="1">G1028 protein</fullName>
    </submittedName>
</protein>
<sequence length="80" mass="8383">MPWHDAPSHAPLHGLDWLGSERIAAAEAAKPHGGARRPALARPAAGAKGGLAARYASQSASQMDLESFCLYHEPCASQHA</sequence>